<keyword evidence="2 3" id="KW-0040">ANK repeat</keyword>
<gene>
    <name evidence="5" type="ORF">V9T40_004089</name>
</gene>
<protein>
    <submittedName>
        <fullName evidence="5">Uncharacterized protein</fullName>
    </submittedName>
</protein>
<dbReference type="AlphaFoldDB" id="A0AAN9TGF0"/>
<dbReference type="PANTHER" id="PTHR24171:SF8">
    <property type="entry name" value="BRCA1-ASSOCIATED RING DOMAIN PROTEIN 1"/>
    <property type="match status" value="1"/>
</dbReference>
<name>A0AAN9TGF0_9HEMI</name>
<dbReference type="Pfam" id="PF00023">
    <property type="entry name" value="Ank"/>
    <property type="match status" value="1"/>
</dbReference>
<evidence type="ECO:0000256" key="1">
    <source>
        <dbReference type="ARBA" id="ARBA00022737"/>
    </source>
</evidence>
<dbReference type="Pfam" id="PF12796">
    <property type="entry name" value="Ank_2"/>
    <property type="match status" value="1"/>
</dbReference>
<dbReference type="SUPFAM" id="SSF48403">
    <property type="entry name" value="Ankyrin repeat"/>
    <property type="match status" value="1"/>
</dbReference>
<keyword evidence="6" id="KW-1185">Reference proteome</keyword>
<dbReference type="SMART" id="SM00248">
    <property type="entry name" value="ANK"/>
    <property type="match status" value="5"/>
</dbReference>
<dbReference type="InterPro" id="IPR036770">
    <property type="entry name" value="Ankyrin_rpt-contain_sf"/>
</dbReference>
<evidence type="ECO:0000313" key="5">
    <source>
        <dbReference type="EMBL" id="KAK7586213.1"/>
    </source>
</evidence>
<dbReference type="GO" id="GO:0070531">
    <property type="term" value="C:BRCA1-A complex"/>
    <property type="evidence" value="ECO:0007669"/>
    <property type="project" value="TreeGrafter"/>
</dbReference>
<comment type="caution">
    <text evidence="5">The sequence shown here is derived from an EMBL/GenBank/DDBJ whole genome shotgun (WGS) entry which is preliminary data.</text>
</comment>
<feature type="region of interest" description="Disordered" evidence="4">
    <location>
        <begin position="287"/>
        <end position="333"/>
    </location>
</feature>
<evidence type="ECO:0000256" key="3">
    <source>
        <dbReference type="PROSITE-ProRule" id="PRU00023"/>
    </source>
</evidence>
<dbReference type="Proteomes" id="UP001367676">
    <property type="component" value="Unassembled WGS sequence"/>
</dbReference>
<sequence>MKKGPSSSSVTPNNYSTKGSNMFSNEASSSRKAKPMDNNKLLLDAVKSGKEMLVETLISRGVSITSSDQFGGYPLYYAARYNYESILKMLLKKRRNLIDRPTKMLRTPLQIASFYGHENIVKILIRSKADVNLVDTLGMSALHWAAENNHARIVRILLEAGSNRSLMNKFGKTAFCLASAKNNFDVCEVLQDLDKLSDVKYLNDDLSCEKNEKLDTSQFAQQKLQENETIKLFEQHGIKLLPVDESTIIGNALKRGQTAVLTEAGKLALKKTEPEFLRTISNMSNTASNAFTQMSPPKKMKVDSMSTSSNKPTERRKTSKQDESETNMKSQKPKVIKIDAKELSDLISRKKLIISRPSRTSTATVNQKQVNEETPTTNVDDKCAGPKLNSNEITQLQLQNQTNLIKDMKKQLGMSMRLTNYYKNKYEMKEREAELYKSQLVNLSTVLSNSGFQIVNIES</sequence>
<feature type="region of interest" description="Disordered" evidence="4">
    <location>
        <begin position="1"/>
        <end position="34"/>
    </location>
</feature>
<dbReference type="Gene3D" id="1.25.40.20">
    <property type="entry name" value="Ankyrin repeat-containing domain"/>
    <property type="match status" value="1"/>
</dbReference>
<dbReference type="PROSITE" id="PS50297">
    <property type="entry name" value="ANK_REP_REGION"/>
    <property type="match status" value="2"/>
</dbReference>
<evidence type="ECO:0000256" key="4">
    <source>
        <dbReference type="SAM" id="MobiDB-lite"/>
    </source>
</evidence>
<evidence type="ECO:0000256" key="2">
    <source>
        <dbReference type="ARBA" id="ARBA00023043"/>
    </source>
</evidence>
<feature type="compositionally biased region" description="Polar residues" evidence="4">
    <location>
        <begin position="1"/>
        <end position="30"/>
    </location>
</feature>
<feature type="compositionally biased region" description="Basic and acidic residues" evidence="4">
    <location>
        <begin position="312"/>
        <end position="323"/>
    </location>
</feature>
<dbReference type="PANTHER" id="PTHR24171">
    <property type="entry name" value="ANKYRIN REPEAT DOMAIN-CONTAINING PROTEIN 39-RELATED"/>
    <property type="match status" value="1"/>
</dbReference>
<dbReference type="PROSITE" id="PS50088">
    <property type="entry name" value="ANK_REPEAT"/>
    <property type="match status" value="2"/>
</dbReference>
<dbReference type="GO" id="GO:0031436">
    <property type="term" value="C:BRCA1-BARD1 complex"/>
    <property type="evidence" value="ECO:0007669"/>
    <property type="project" value="TreeGrafter"/>
</dbReference>
<feature type="region of interest" description="Disordered" evidence="4">
    <location>
        <begin position="358"/>
        <end position="380"/>
    </location>
</feature>
<dbReference type="GO" id="GO:0004842">
    <property type="term" value="F:ubiquitin-protein transferase activity"/>
    <property type="evidence" value="ECO:0007669"/>
    <property type="project" value="TreeGrafter"/>
</dbReference>
<dbReference type="InterPro" id="IPR002110">
    <property type="entry name" value="Ankyrin_rpt"/>
</dbReference>
<feature type="repeat" description="ANK" evidence="3">
    <location>
        <begin position="137"/>
        <end position="169"/>
    </location>
</feature>
<feature type="repeat" description="ANK" evidence="3">
    <location>
        <begin position="104"/>
        <end position="136"/>
    </location>
</feature>
<dbReference type="EMBL" id="JBBCAQ010000027">
    <property type="protein sequence ID" value="KAK7586213.1"/>
    <property type="molecule type" value="Genomic_DNA"/>
</dbReference>
<dbReference type="GO" id="GO:0085020">
    <property type="term" value="P:protein K6-linked ubiquitination"/>
    <property type="evidence" value="ECO:0007669"/>
    <property type="project" value="TreeGrafter"/>
</dbReference>
<evidence type="ECO:0000313" key="6">
    <source>
        <dbReference type="Proteomes" id="UP001367676"/>
    </source>
</evidence>
<organism evidence="5 6">
    <name type="scientific">Parthenolecanium corni</name>
    <dbReference type="NCBI Taxonomy" id="536013"/>
    <lineage>
        <taxon>Eukaryota</taxon>
        <taxon>Metazoa</taxon>
        <taxon>Ecdysozoa</taxon>
        <taxon>Arthropoda</taxon>
        <taxon>Hexapoda</taxon>
        <taxon>Insecta</taxon>
        <taxon>Pterygota</taxon>
        <taxon>Neoptera</taxon>
        <taxon>Paraneoptera</taxon>
        <taxon>Hemiptera</taxon>
        <taxon>Sternorrhyncha</taxon>
        <taxon>Coccoidea</taxon>
        <taxon>Coccidae</taxon>
        <taxon>Parthenolecanium</taxon>
    </lineage>
</organism>
<keyword evidence="1" id="KW-0677">Repeat</keyword>
<accession>A0AAN9TGF0</accession>
<reference evidence="5 6" key="1">
    <citation type="submission" date="2024-03" db="EMBL/GenBank/DDBJ databases">
        <title>Adaptation during the transition from Ophiocordyceps entomopathogen to insect associate is accompanied by gene loss and intensified selection.</title>
        <authorList>
            <person name="Ward C.M."/>
            <person name="Onetto C.A."/>
            <person name="Borneman A.R."/>
        </authorList>
    </citation>
    <scope>NUCLEOTIDE SEQUENCE [LARGE SCALE GENOMIC DNA]</scope>
    <source>
        <strain evidence="5">AWRI1</strain>
        <tissue evidence="5">Single Adult Female</tissue>
    </source>
</reference>
<proteinExistence type="predicted"/>
<feature type="compositionally biased region" description="Polar residues" evidence="4">
    <location>
        <begin position="358"/>
        <end position="378"/>
    </location>
</feature>